<reference evidence="2 3" key="1">
    <citation type="submission" date="2023-09" db="EMBL/GenBank/DDBJ databases">
        <authorList>
            <person name="Wang M."/>
        </authorList>
    </citation>
    <scope>NUCLEOTIDE SEQUENCE [LARGE SCALE GENOMIC DNA]</scope>
    <source>
        <strain evidence="2">GT-2023</strain>
        <tissue evidence="2">Liver</tissue>
    </source>
</reference>
<protein>
    <recommendedName>
        <fullName evidence="1">SPRY-associated domain-containing protein</fullName>
    </recommendedName>
</protein>
<dbReference type="Pfam" id="PF13765">
    <property type="entry name" value="PRY"/>
    <property type="match status" value="1"/>
</dbReference>
<dbReference type="InterPro" id="IPR006574">
    <property type="entry name" value="PRY"/>
</dbReference>
<dbReference type="EMBL" id="JAYMGO010000003">
    <property type="protein sequence ID" value="KAL1279548.1"/>
    <property type="molecule type" value="Genomic_DNA"/>
</dbReference>
<accession>A0ABR3NS99</accession>
<gene>
    <name evidence="2" type="ORF">QQF64_026221</name>
</gene>
<comment type="caution">
    <text evidence="2">The sequence shown here is derived from an EMBL/GenBank/DDBJ whole genome shotgun (WGS) entry which is preliminary data.</text>
</comment>
<keyword evidence="3" id="KW-1185">Reference proteome</keyword>
<evidence type="ECO:0000313" key="3">
    <source>
        <dbReference type="Proteomes" id="UP001558613"/>
    </source>
</evidence>
<dbReference type="InterPro" id="IPR043136">
    <property type="entry name" value="B30.2/SPRY_sf"/>
</dbReference>
<organism evidence="2 3">
    <name type="scientific">Cirrhinus molitorella</name>
    <name type="common">mud carp</name>
    <dbReference type="NCBI Taxonomy" id="172907"/>
    <lineage>
        <taxon>Eukaryota</taxon>
        <taxon>Metazoa</taxon>
        <taxon>Chordata</taxon>
        <taxon>Craniata</taxon>
        <taxon>Vertebrata</taxon>
        <taxon>Euteleostomi</taxon>
        <taxon>Actinopterygii</taxon>
        <taxon>Neopterygii</taxon>
        <taxon>Teleostei</taxon>
        <taxon>Ostariophysi</taxon>
        <taxon>Cypriniformes</taxon>
        <taxon>Cyprinidae</taxon>
        <taxon>Labeoninae</taxon>
        <taxon>Labeonini</taxon>
        <taxon>Cirrhinus</taxon>
    </lineage>
</organism>
<dbReference type="Gene3D" id="2.60.120.920">
    <property type="match status" value="1"/>
</dbReference>
<evidence type="ECO:0000313" key="2">
    <source>
        <dbReference type="EMBL" id="KAL1279548.1"/>
    </source>
</evidence>
<feature type="domain" description="SPRY-associated" evidence="1">
    <location>
        <begin position="64"/>
        <end position="103"/>
    </location>
</feature>
<proteinExistence type="predicted"/>
<dbReference type="Proteomes" id="UP001558613">
    <property type="component" value="Unassembled WGS sequence"/>
</dbReference>
<name>A0ABR3NS99_9TELE</name>
<sequence>MEEMMKASDVCFLKEFPVSMERVQISQPDPQTPSGALIHVPRYLGNLPFRVWKKMQDIVQNTPVILDPNTAHPALLLSDDLTSSLAMSVFTQKIGQESEERFSDFEKLEPCVAFTANPFVELDIDNISKQMDELFDVSAFEMETEWILHSPAFQEAPGGADGLRDSASAGIKYSQRANNHIIYPAAKRRLTALSIPPVRETQINLIREPAGQLKTAGQV</sequence>
<evidence type="ECO:0000259" key="1">
    <source>
        <dbReference type="Pfam" id="PF13765"/>
    </source>
</evidence>